<gene>
    <name evidence="3" type="ORF">BH695_2791</name>
</gene>
<dbReference type="GO" id="GO:0022857">
    <property type="term" value="F:transmembrane transporter activity"/>
    <property type="evidence" value="ECO:0007669"/>
    <property type="project" value="TreeGrafter"/>
</dbReference>
<comment type="similarity">
    <text evidence="1">Belongs to the cation transport ATPase (P-type) (TC 3.A.3) family. Type IB subfamily.</text>
</comment>
<proteinExistence type="inferred from homology"/>
<evidence type="ECO:0000313" key="3">
    <source>
        <dbReference type="EMBL" id="ARI82070.1"/>
    </source>
</evidence>
<dbReference type="PANTHER" id="PTHR48085">
    <property type="entry name" value="CADMIUM/ZINC-TRANSPORTING ATPASE HMA2-RELATED"/>
    <property type="match status" value="1"/>
</dbReference>
<reference evidence="3 4" key="1">
    <citation type="journal article" date="2018" name="Harmful Algae">
        <title>The highly heterogeneous methylated genomes and diverse restriction-modification systems of bloom-forming Microcystis.</title>
        <authorList>
            <person name="Zhao L."/>
            <person name="Song Y."/>
            <person name="Li L."/>
            <person name="Gan N."/>
            <person name="Brand J.J."/>
            <person name="Song L."/>
        </authorList>
    </citation>
    <scope>NUCLEOTIDE SEQUENCE [LARGE SCALE GENOMIC DNA]</scope>
    <source>
        <strain evidence="3 4">PCC 7806SL</strain>
    </source>
</reference>
<feature type="region of interest" description="Disordered" evidence="2">
    <location>
        <begin position="1"/>
        <end position="23"/>
    </location>
</feature>
<evidence type="ECO:0000313" key="4">
    <source>
        <dbReference type="Proteomes" id="UP000192439"/>
    </source>
</evidence>
<evidence type="ECO:0008006" key="5">
    <source>
        <dbReference type="Google" id="ProtNLM"/>
    </source>
</evidence>
<organism evidence="3 4">
    <name type="scientific">Microcystis aeruginosa PCC 7806SL</name>
    <dbReference type="NCBI Taxonomy" id="1903187"/>
    <lineage>
        <taxon>Bacteria</taxon>
        <taxon>Bacillati</taxon>
        <taxon>Cyanobacteriota</taxon>
        <taxon>Cyanophyceae</taxon>
        <taxon>Oscillatoriophycideae</taxon>
        <taxon>Chroococcales</taxon>
        <taxon>Microcystaceae</taxon>
        <taxon>Microcystis</taxon>
    </lineage>
</organism>
<dbReference type="Pfam" id="PF19991">
    <property type="entry name" value="HMA_2"/>
    <property type="match status" value="1"/>
</dbReference>
<dbReference type="InterPro" id="IPR036412">
    <property type="entry name" value="HAD-like_sf"/>
</dbReference>
<sequence length="518" mass="55893">MNHLTMTTTTLTPAPVQAAANSPAPPEWVDWQVAHQIPGRLRIRIPRLNWDDEFARRLQRSLLRTTAISESRINAASCSLIVSYQAEVLSATALLNYLQAAILAAGREREPDLNEKVGARNQGTWPTLGLPALTLAVAIAAAPLELPFSIVGGIVLAASIPLWQRVGQALTQQGQVTIDCLDALWLSYQLLQGNNIAGALALNLAAVGESLRQSKLQQLEDELYLLFEQEDAEIHWLSDRQRFAPVPEAAREGWLDSVEKTELLQNLKPVAQGAILPTLFLSGTWAMLTGDLGRASALLPLDIGVSLRGVTPLSVVSSLTAAARQGVYIRNARVLEKLAQVDTLAFTRESFQDLITPELLVSWGIPSECIYFATDAAAVEGLQEQLLRQGKRVAWITDSGSDCLAAREDQVVISLGRGDFAAAADVILHSQDLQPLGYTFALARHTLATAYESLAIATLPNLLVVAVGAFWGLNPVAAAAINGSSAILAELNSLRSPKPNLLENGFLSQRNPFSCNKC</sequence>
<accession>A0AB33BR91</accession>
<dbReference type="GO" id="GO:0016020">
    <property type="term" value="C:membrane"/>
    <property type="evidence" value="ECO:0007669"/>
    <property type="project" value="TreeGrafter"/>
</dbReference>
<dbReference type="PANTHER" id="PTHR48085:SF5">
    <property type="entry name" value="CADMIUM_ZINC-TRANSPORTING ATPASE HMA4-RELATED"/>
    <property type="match status" value="1"/>
</dbReference>
<keyword evidence="4" id="KW-1185">Reference proteome</keyword>
<evidence type="ECO:0000256" key="1">
    <source>
        <dbReference type="ARBA" id="ARBA00006024"/>
    </source>
</evidence>
<evidence type="ECO:0000256" key="2">
    <source>
        <dbReference type="SAM" id="MobiDB-lite"/>
    </source>
</evidence>
<dbReference type="InterPro" id="IPR023214">
    <property type="entry name" value="HAD_sf"/>
</dbReference>
<name>A0AB33BR91_MICA7</name>
<protein>
    <recommendedName>
        <fullName evidence="5">HMA domain-containing protein</fullName>
    </recommendedName>
</protein>
<dbReference type="InterPro" id="IPR051014">
    <property type="entry name" value="Cation_Transport_ATPase_IB"/>
</dbReference>
<dbReference type="Proteomes" id="UP000192439">
    <property type="component" value="Chromosome"/>
</dbReference>
<feature type="compositionally biased region" description="Low complexity" evidence="2">
    <location>
        <begin position="1"/>
        <end position="12"/>
    </location>
</feature>
<dbReference type="AlphaFoldDB" id="A0AB33BR91"/>
<dbReference type="SUPFAM" id="SSF56784">
    <property type="entry name" value="HAD-like"/>
    <property type="match status" value="1"/>
</dbReference>
<dbReference type="EMBL" id="CP020771">
    <property type="protein sequence ID" value="ARI82070.1"/>
    <property type="molecule type" value="Genomic_DNA"/>
</dbReference>
<dbReference type="Gene3D" id="3.40.50.1000">
    <property type="entry name" value="HAD superfamily/HAD-like"/>
    <property type="match status" value="1"/>
</dbReference>